<dbReference type="Proteomes" id="UP001226091">
    <property type="component" value="Chromosome"/>
</dbReference>
<sequence length="232" mass="25988">MLGYISKIMHIKEQMEQDAASITGGHTGTIRVGTFSSVSIKWLPQILKQFQQNYPSIQVELLEGGYEEVEHWINVGLVDLGFISVTPKNVHEVLILKKDRFVLLLPQGHALCRDGSITMEKIAAEPFIMPKKGCDAYIRKLFKERKLKPSIRFEIGDDHAIVALVQAGLGVSVLPEMTLPNSMDKVLSVYIGDEIYRTIGIAATSFTTLSPAAKKFLEVTEAWIIEERSFIR</sequence>
<dbReference type="EMBL" id="CP126116">
    <property type="protein sequence ID" value="WHZ59950.1"/>
    <property type="molecule type" value="Genomic_DNA"/>
</dbReference>
<evidence type="ECO:0000313" key="2">
    <source>
        <dbReference type="Proteomes" id="UP001226091"/>
    </source>
</evidence>
<keyword evidence="2" id="KW-1185">Reference proteome</keyword>
<protein>
    <submittedName>
        <fullName evidence="1">LysR family transcriptional regulator substrate-binding protein</fullName>
    </submittedName>
</protein>
<organism evidence="1 2">
    <name type="scientific">Metabacillus hrfriensis</name>
    <dbReference type="NCBI Taxonomy" id="3048891"/>
    <lineage>
        <taxon>Bacteria</taxon>
        <taxon>Bacillati</taxon>
        <taxon>Bacillota</taxon>
        <taxon>Bacilli</taxon>
        <taxon>Bacillales</taxon>
        <taxon>Bacillaceae</taxon>
        <taxon>Metabacillus</taxon>
    </lineage>
</organism>
<name>A0ACD4RIF7_9BACI</name>
<gene>
    <name evidence="1" type="ORF">QLQ22_11700</name>
</gene>
<evidence type="ECO:0000313" key="1">
    <source>
        <dbReference type="EMBL" id="WHZ59950.1"/>
    </source>
</evidence>
<proteinExistence type="predicted"/>
<reference evidence="2" key="1">
    <citation type="journal article" date="2025" name="Aquaculture">
        <title>Assessment of the bioflocculant production and safety properties of Metabacillus hrfriensis sp. nov. based on phenotypic and whole-genome sequencing analysis.</title>
        <authorList>
            <person name="Zhang R."/>
            <person name="Zhao Z."/>
            <person name="Luo L."/>
            <person name="Wang S."/>
            <person name="Guo K."/>
            <person name="Xu W."/>
        </authorList>
    </citation>
    <scope>NUCLEOTIDE SEQUENCE [LARGE SCALE GENOMIC DNA]</scope>
    <source>
        <strain evidence="2">CT-WN-B3</strain>
    </source>
</reference>
<accession>A0ACD4RIF7</accession>